<feature type="transmembrane region" description="Helical" evidence="5">
    <location>
        <begin position="153"/>
        <end position="171"/>
    </location>
</feature>
<gene>
    <name evidence="7" type="ORF">ACFOPH_23715</name>
</gene>
<comment type="caution">
    <text evidence="7">The sequence shown here is derived from an EMBL/GenBank/DDBJ whole genome shotgun (WGS) entry which is preliminary data.</text>
</comment>
<evidence type="ECO:0000256" key="3">
    <source>
        <dbReference type="ARBA" id="ARBA00022989"/>
    </source>
</evidence>
<dbReference type="Proteomes" id="UP001595665">
    <property type="component" value="Unassembled WGS sequence"/>
</dbReference>
<feature type="transmembrane region" description="Helical" evidence="5">
    <location>
        <begin position="267"/>
        <end position="286"/>
    </location>
</feature>
<dbReference type="PANTHER" id="PTHR32322">
    <property type="entry name" value="INNER MEMBRANE TRANSPORTER"/>
    <property type="match status" value="1"/>
</dbReference>
<proteinExistence type="predicted"/>
<evidence type="ECO:0000256" key="5">
    <source>
        <dbReference type="SAM" id="Phobius"/>
    </source>
</evidence>
<dbReference type="InterPro" id="IPR000620">
    <property type="entry name" value="EamA_dom"/>
</dbReference>
<feature type="transmembrane region" description="Helical" evidence="5">
    <location>
        <begin position="207"/>
        <end position="230"/>
    </location>
</feature>
<keyword evidence="8" id="KW-1185">Reference proteome</keyword>
<dbReference type="PANTHER" id="PTHR32322:SF9">
    <property type="entry name" value="AMINO-ACID METABOLITE EFFLUX PUMP-RELATED"/>
    <property type="match status" value="1"/>
</dbReference>
<dbReference type="RefSeq" id="WP_379737582.1">
    <property type="nucleotide sequence ID" value="NZ_JBHRVV010000001.1"/>
</dbReference>
<name>A0ABV7PUL9_9BURK</name>
<dbReference type="InterPro" id="IPR037185">
    <property type="entry name" value="EmrE-like"/>
</dbReference>
<dbReference type="Pfam" id="PF00892">
    <property type="entry name" value="EamA"/>
    <property type="match status" value="1"/>
</dbReference>
<evidence type="ECO:0000313" key="7">
    <source>
        <dbReference type="EMBL" id="MFC3461221.1"/>
    </source>
</evidence>
<keyword evidence="3 5" id="KW-1133">Transmembrane helix</keyword>
<dbReference type="InterPro" id="IPR050638">
    <property type="entry name" value="AA-Vitamin_Transporters"/>
</dbReference>
<reference evidence="8" key="1">
    <citation type="journal article" date="2019" name="Int. J. Syst. Evol. Microbiol.">
        <title>The Global Catalogue of Microorganisms (GCM) 10K type strain sequencing project: providing services to taxonomists for standard genome sequencing and annotation.</title>
        <authorList>
            <consortium name="The Broad Institute Genomics Platform"/>
            <consortium name="The Broad Institute Genome Sequencing Center for Infectious Disease"/>
            <person name="Wu L."/>
            <person name="Ma J."/>
        </authorList>
    </citation>
    <scope>NUCLEOTIDE SEQUENCE [LARGE SCALE GENOMIC DNA]</scope>
    <source>
        <strain evidence="8">CCM 7480</strain>
    </source>
</reference>
<accession>A0ABV7PUL9</accession>
<feature type="transmembrane region" description="Helical" evidence="5">
    <location>
        <begin position="242"/>
        <end position="261"/>
    </location>
</feature>
<feature type="transmembrane region" description="Helical" evidence="5">
    <location>
        <begin position="103"/>
        <end position="122"/>
    </location>
</feature>
<evidence type="ECO:0000256" key="2">
    <source>
        <dbReference type="ARBA" id="ARBA00022692"/>
    </source>
</evidence>
<feature type="transmembrane region" description="Helical" evidence="5">
    <location>
        <begin position="12"/>
        <end position="35"/>
    </location>
</feature>
<feature type="transmembrane region" description="Helical" evidence="5">
    <location>
        <begin position="77"/>
        <end position="97"/>
    </location>
</feature>
<evidence type="ECO:0000313" key="8">
    <source>
        <dbReference type="Proteomes" id="UP001595665"/>
    </source>
</evidence>
<feature type="domain" description="EamA" evidence="6">
    <location>
        <begin position="154"/>
        <end position="284"/>
    </location>
</feature>
<evidence type="ECO:0000259" key="6">
    <source>
        <dbReference type="Pfam" id="PF00892"/>
    </source>
</evidence>
<feature type="transmembrane region" description="Helical" evidence="5">
    <location>
        <begin position="183"/>
        <end position="201"/>
    </location>
</feature>
<evidence type="ECO:0000256" key="1">
    <source>
        <dbReference type="ARBA" id="ARBA00004141"/>
    </source>
</evidence>
<keyword evidence="2 5" id="KW-0812">Transmembrane</keyword>
<feature type="transmembrane region" description="Helical" evidence="5">
    <location>
        <begin position="47"/>
        <end position="65"/>
    </location>
</feature>
<comment type="subcellular location">
    <subcellularLocation>
        <location evidence="1">Membrane</location>
        <topology evidence="1">Multi-pass membrane protein</topology>
    </subcellularLocation>
</comment>
<keyword evidence="4 5" id="KW-0472">Membrane</keyword>
<evidence type="ECO:0000256" key="4">
    <source>
        <dbReference type="ARBA" id="ARBA00023136"/>
    </source>
</evidence>
<sequence>MRDLDTSRPRLATLALTAAAMLAFAANSLLCRLALQTGGIDPASFGAVRIASGALALLLIVRWRAGSARAAVARGDWISAAMLFAYVAFFSFAYVGLAAGTGALILFGAVQLTMFGSALRAGERFVPQAWGGLGMAAAGLVYLVLPGVSAPPVLGAALMALAGVAWGVYSLRGRGAPDPLGATAGNFLRAAPIALLLWLPFTGVAHASPAGVALAVVSGAVTSGVGYALWYAALRALSAMRAATVQLSVPLITAIGAVLFLAEPVTLRLFLASVAILGGIALVLAVRRKK</sequence>
<dbReference type="EMBL" id="JBHRVV010000001">
    <property type="protein sequence ID" value="MFC3461221.1"/>
    <property type="molecule type" value="Genomic_DNA"/>
</dbReference>
<protein>
    <submittedName>
        <fullName evidence="7">DMT family transporter</fullName>
    </submittedName>
</protein>
<organism evidence="7 8">
    <name type="scientific">Massilia haematophila</name>
    <dbReference type="NCBI Taxonomy" id="457923"/>
    <lineage>
        <taxon>Bacteria</taxon>
        <taxon>Pseudomonadati</taxon>
        <taxon>Pseudomonadota</taxon>
        <taxon>Betaproteobacteria</taxon>
        <taxon>Burkholderiales</taxon>
        <taxon>Oxalobacteraceae</taxon>
        <taxon>Telluria group</taxon>
        <taxon>Massilia</taxon>
    </lineage>
</organism>
<dbReference type="SUPFAM" id="SSF103481">
    <property type="entry name" value="Multidrug resistance efflux transporter EmrE"/>
    <property type="match status" value="1"/>
</dbReference>
<feature type="transmembrane region" description="Helical" evidence="5">
    <location>
        <begin position="129"/>
        <end position="147"/>
    </location>
</feature>